<dbReference type="EMBL" id="MWQN01000001">
    <property type="protein sequence ID" value="OPC82197.1"/>
    <property type="molecule type" value="Genomic_DNA"/>
</dbReference>
<sequence length="74" mass="8089">MHSGSVDAEHAEATHEAMANLCSGAGYALLHVPDKIRKLVGQALEVGYATALRDVADGRFDDEVRQWRPDLVEQ</sequence>
<keyword evidence="2" id="KW-1185">Reference proteome</keyword>
<comment type="caution">
    <text evidence="1">The sequence shown here is derived from an EMBL/GenBank/DDBJ whole genome shotgun (WGS) entry which is preliminary data.</text>
</comment>
<dbReference type="Proteomes" id="UP000190037">
    <property type="component" value="Unassembled WGS sequence"/>
</dbReference>
<gene>
    <name evidence="1" type="ORF">B4N89_15755</name>
</gene>
<dbReference type="OrthoDB" id="4304887at2"/>
<name>A0A1T3NZC9_9ACTN</name>
<dbReference type="AlphaFoldDB" id="A0A1T3NZC9"/>
<organism evidence="1 2">
    <name type="scientific">Embleya scabrispora</name>
    <dbReference type="NCBI Taxonomy" id="159449"/>
    <lineage>
        <taxon>Bacteria</taxon>
        <taxon>Bacillati</taxon>
        <taxon>Actinomycetota</taxon>
        <taxon>Actinomycetes</taxon>
        <taxon>Kitasatosporales</taxon>
        <taxon>Streptomycetaceae</taxon>
        <taxon>Embleya</taxon>
    </lineage>
</organism>
<protein>
    <submittedName>
        <fullName evidence="1">Uncharacterized protein</fullName>
    </submittedName>
</protein>
<proteinExistence type="predicted"/>
<dbReference type="RefSeq" id="WP_078976468.1">
    <property type="nucleotide sequence ID" value="NZ_MWQN01000001.1"/>
</dbReference>
<reference evidence="1 2" key="1">
    <citation type="submission" date="2017-03" db="EMBL/GenBank/DDBJ databases">
        <title>Draft genome sequence of Streptomyces scabrisporus NF3, endophyte isolated from Amphipterygium adstringens.</title>
        <authorList>
            <person name="Vazquez M."/>
            <person name="Ceapa C.D."/>
            <person name="Rodriguez Luna D."/>
            <person name="Sanchez Esquivel S."/>
        </authorList>
    </citation>
    <scope>NUCLEOTIDE SEQUENCE [LARGE SCALE GENOMIC DNA]</scope>
    <source>
        <strain evidence="1 2">NF3</strain>
    </source>
</reference>
<accession>A0A1T3NZC9</accession>
<evidence type="ECO:0000313" key="1">
    <source>
        <dbReference type="EMBL" id="OPC82197.1"/>
    </source>
</evidence>
<evidence type="ECO:0000313" key="2">
    <source>
        <dbReference type="Proteomes" id="UP000190037"/>
    </source>
</evidence>